<name>A0ABU0HE02_9HYPH</name>
<dbReference type="InterPro" id="IPR002789">
    <property type="entry name" value="HerA_central"/>
</dbReference>
<reference evidence="3 4" key="1">
    <citation type="submission" date="2023-07" db="EMBL/GenBank/DDBJ databases">
        <title>Genomic Encyclopedia of Type Strains, Phase IV (KMG-IV): sequencing the most valuable type-strain genomes for metagenomic binning, comparative biology and taxonomic classification.</title>
        <authorList>
            <person name="Goeker M."/>
        </authorList>
    </citation>
    <scope>NUCLEOTIDE SEQUENCE [LARGE SCALE GENOMIC DNA]</scope>
    <source>
        <strain evidence="3 4">B6-8</strain>
    </source>
</reference>
<dbReference type="Gene3D" id="3.40.50.300">
    <property type="entry name" value="P-loop containing nucleotide triphosphate hydrolases"/>
    <property type="match status" value="2"/>
</dbReference>
<dbReference type="Proteomes" id="UP001241603">
    <property type="component" value="Unassembled WGS sequence"/>
</dbReference>
<dbReference type="Pfam" id="PF12696">
    <property type="entry name" value="TraG-D_C"/>
    <property type="match status" value="1"/>
</dbReference>
<dbReference type="CDD" id="cd01127">
    <property type="entry name" value="TrwB_TraG_TraD_VirD4"/>
    <property type="match status" value="1"/>
</dbReference>
<organism evidence="3 4">
    <name type="scientific">Kaistia dalseonensis</name>
    <dbReference type="NCBI Taxonomy" id="410840"/>
    <lineage>
        <taxon>Bacteria</taxon>
        <taxon>Pseudomonadati</taxon>
        <taxon>Pseudomonadota</taxon>
        <taxon>Alphaproteobacteria</taxon>
        <taxon>Hyphomicrobiales</taxon>
        <taxon>Kaistiaceae</taxon>
        <taxon>Kaistia</taxon>
    </lineage>
</organism>
<dbReference type="Pfam" id="PF01935">
    <property type="entry name" value="DUF87"/>
    <property type="match status" value="1"/>
</dbReference>
<proteinExistence type="predicted"/>
<dbReference type="InterPro" id="IPR051162">
    <property type="entry name" value="T4SS_component"/>
</dbReference>
<evidence type="ECO:0000259" key="1">
    <source>
        <dbReference type="Pfam" id="PF01935"/>
    </source>
</evidence>
<dbReference type="SUPFAM" id="SSF52540">
    <property type="entry name" value="P-loop containing nucleoside triphosphate hydrolases"/>
    <property type="match status" value="1"/>
</dbReference>
<dbReference type="InterPro" id="IPR027417">
    <property type="entry name" value="P-loop_NTPase"/>
</dbReference>
<dbReference type="EMBL" id="JAUSVO010000010">
    <property type="protein sequence ID" value="MDQ0440520.1"/>
    <property type="molecule type" value="Genomic_DNA"/>
</dbReference>
<feature type="domain" description="Helicase HerA central" evidence="1">
    <location>
        <begin position="162"/>
        <end position="220"/>
    </location>
</feature>
<keyword evidence="3" id="KW-0067">ATP-binding</keyword>
<accession>A0ABU0HE02</accession>
<keyword evidence="4" id="KW-1185">Reference proteome</keyword>
<dbReference type="GO" id="GO:0005524">
    <property type="term" value="F:ATP binding"/>
    <property type="evidence" value="ECO:0007669"/>
    <property type="project" value="UniProtKB-KW"/>
</dbReference>
<dbReference type="RefSeq" id="WP_266351407.1">
    <property type="nucleotide sequence ID" value="NZ_JAPKNG010000010.1"/>
</dbReference>
<evidence type="ECO:0000313" key="4">
    <source>
        <dbReference type="Proteomes" id="UP001241603"/>
    </source>
</evidence>
<dbReference type="PANTHER" id="PTHR30121">
    <property type="entry name" value="UNCHARACTERIZED PROTEIN YJGR-RELATED"/>
    <property type="match status" value="1"/>
</dbReference>
<protein>
    <submittedName>
        <fullName evidence="3">Energy-coupling factor transporter ATP-binding protein EcfA2</fullName>
    </submittedName>
</protein>
<feature type="domain" description="TraD/TraG TraM recognition site" evidence="2">
    <location>
        <begin position="434"/>
        <end position="494"/>
    </location>
</feature>
<comment type="caution">
    <text evidence="3">The sequence shown here is derived from an EMBL/GenBank/DDBJ whole genome shotgun (WGS) entry which is preliminary data.</text>
</comment>
<sequence length="591" mass="64211">MSDETNGTRALGANALVARKTAGTLAPLISSGAAGYAMAAQSALGFSEDGRAFLELGSMTPWLSEAAISAIGERRRAALGEISRRSGLSPPMPLLYAGYLRAVRENEKILRSYDAQSAGRTGFVANDSNELAYFLTRIFDPARHSADAKGYASYLCDIDPQLGNIITAEIAVRLPAEERLRHTYIVGASGSGKSELLKLLVHHEVTHGEAAVVVVDAHSDLCEQIARWPELADGERLVFIKPGEFAGLVATINPLEPPPGASDRVKEKIANRLAEVLAEICRGEGGASMTPRMVNIGKAAVRLLLDKPGATLWDLLELLAEETPKPLLEAGQRHPDRAVSWFFKNDWQASDYRAAKGGMRARLLNLLMLRDFSDMTCGPSTVQLAPMVDAGKVLLFSLGSAGTDAAQVLGQLIVGLLAAVGDLRKAEERTDRRPVHVVLDECHNFTGPATETILTELRKYGLHLTLAHQFLTQLGTDERDAVLANTAVKILGRSDYAPRMLAAMGLDDDEGRTLARNLQPRQFLVRWGARSPFMLIPRSDLADDTHRISEDEWKAVRSRQEAFYRSVEAKPVTVMENASVDAARGFSRALD</sequence>
<evidence type="ECO:0000313" key="3">
    <source>
        <dbReference type="EMBL" id="MDQ0440520.1"/>
    </source>
</evidence>
<evidence type="ECO:0000259" key="2">
    <source>
        <dbReference type="Pfam" id="PF12696"/>
    </source>
</evidence>
<keyword evidence="3" id="KW-0547">Nucleotide-binding</keyword>
<gene>
    <name evidence="3" type="ORF">QO014_004937</name>
</gene>
<dbReference type="PANTHER" id="PTHR30121:SF11">
    <property type="entry name" value="AAA+ ATPASE DOMAIN-CONTAINING PROTEIN"/>
    <property type="match status" value="1"/>
</dbReference>
<dbReference type="InterPro" id="IPR032689">
    <property type="entry name" value="TraG-D_C"/>
</dbReference>